<name>A0ABT3IQQ5_9BACT</name>
<keyword evidence="3" id="KW-0645">Protease</keyword>
<dbReference type="Pfam" id="PF01343">
    <property type="entry name" value="Peptidase_S49"/>
    <property type="match status" value="2"/>
</dbReference>
<dbReference type="InterPro" id="IPR029045">
    <property type="entry name" value="ClpP/crotonase-like_dom_sf"/>
</dbReference>
<evidence type="ECO:0000256" key="1">
    <source>
        <dbReference type="ARBA" id="ARBA00004370"/>
    </source>
</evidence>
<dbReference type="CDD" id="cd07018">
    <property type="entry name" value="S49_SppA_67K_type"/>
    <property type="match status" value="1"/>
</dbReference>
<gene>
    <name evidence="9" type="primary">sppA</name>
    <name evidence="9" type="ORF">OL497_20100</name>
</gene>
<keyword evidence="7" id="KW-1133">Transmembrane helix</keyword>
<comment type="caution">
    <text evidence="9">The sequence shown here is derived from an EMBL/GenBank/DDBJ whole genome shotgun (WGS) entry which is preliminary data.</text>
</comment>
<evidence type="ECO:0000256" key="5">
    <source>
        <dbReference type="ARBA" id="ARBA00022825"/>
    </source>
</evidence>
<dbReference type="InterPro" id="IPR004635">
    <property type="entry name" value="Pept_S49_SppA"/>
</dbReference>
<keyword evidence="5" id="KW-0720">Serine protease</keyword>
<dbReference type="RefSeq" id="WP_264733032.1">
    <property type="nucleotide sequence ID" value="NZ_JAPDNR010000001.1"/>
</dbReference>
<protein>
    <submittedName>
        <fullName evidence="9">Signal peptide peptidase SppA</fullName>
    </submittedName>
</protein>
<keyword evidence="10" id="KW-1185">Reference proteome</keyword>
<proteinExistence type="inferred from homology"/>
<keyword evidence="4" id="KW-0378">Hydrolase</keyword>
<evidence type="ECO:0000256" key="4">
    <source>
        <dbReference type="ARBA" id="ARBA00022801"/>
    </source>
</evidence>
<dbReference type="NCBIfam" id="TIGR00706">
    <property type="entry name" value="SppA_dom"/>
    <property type="match status" value="1"/>
</dbReference>
<sequence>MRFFKVFFAALLAFIVFTGLCIFFLIILIGKAVTSEKVTLSPNGVLVLETSQPYQEQKLVNPLANFLPDEEGEVPGLYQTVRLIDYAAYDDNIKGIYLKTDNNANGFASNEEIRNALIRFKKGGKFIYAYGEVMTQQAYYLASVADKVYLNPKGGLDFTGFSMQLTFLKGALDKLEIEPEIFYAGRFKSATEPLRETKMTDANRQQTTQFLGELYGNFLTGISNARHIDTATLHGYANENLIQESADALKYKLVDGLKYDDEVVAELKSKTGIKAEDKLNLVSLGKYNSGTDISNGTNANKIALIYASGDIISGESDRKNTIASDNYIAEIRKAREDKNVKAILLRVNSGGGSALASEQIWRELALAKKIKPVVVSMGDYAASGGYYIACMADSIFAQPNTLTGSIGVFGMMFNLKGFFNNKLGVTFDGVKTAEYADLGGINRPLNPAEKRFVQNGIDSTYAAFKSRVVAGRKLDPAVVDSIAQGHVWSGTEAKKIGLVDRIGGIDDALDCAARLAKLSTYRLAEYPEVKENLSRLMKNLGDNVSTRIVKKELGINYDLFQQLKEVQSMHGQIQAKLPFIYKF</sequence>
<dbReference type="PANTHER" id="PTHR33209">
    <property type="entry name" value="PROTEASE 4"/>
    <property type="match status" value="1"/>
</dbReference>
<dbReference type="Gene3D" id="3.90.226.10">
    <property type="entry name" value="2-enoyl-CoA Hydratase, Chain A, domain 1"/>
    <property type="match status" value="3"/>
</dbReference>
<comment type="subcellular location">
    <subcellularLocation>
        <location evidence="1">Membrane</location>
    </subcellularLocation>
</comment>
<dbReference type="PANTHER" id="PTHR33209:SF1">
    <property type="entry name" value="PEPTIDASE S49 DOMAIN-CONTAINING PROTEIN"/>
    <property type="match status" value="1"/>
</dbReference>
<dbReference type="NCBIfam" id="TIGR00705">
    <property type="entry name" value="SppA_67K"/>
    <property type="match status" value="1"/>
</dbReference>
<evidence type="ECO:0000256" key="7">
    <source>
        <dbReference type="SAM" id="Phobius"/>
    </source>
</evidence>
<evidence type="ECO:0000256" key="2">
    <source>
        <dbReference type="ARBA" id="ARBA00008683"/>
    </source>
</evidence>
<organism evidence="9 10">
    <name type="scientific">Chitinophaga nivalis</name>
    <dbReference type="NCBI Taxonomy" id="2991709"/>
    <lineage>
        <taxon>Bacteria</taxon>
        <taxon>Pseudomonadati</taxon>
        <taxon>Bacteroidota</taxon>
        <taxon>Chitinophagia</taxon>
        <taxon>Chitinophagales</taxon>
        <taxon>Chitinophagaceae</taxon>
        <taxon>Chitinophaga</taxon>
    </lineage>
</organism>
<keyword evidence="6 7" id="KW-0472">Membrane</keyword>
<dbReference type="CDD" id="cd07023">
    <property type="entry name" value="S49_Sppa_N_C"/>
    <property type="match status" value="1"/>
</dbReference>
<evidence type="ECO:0000259" key="8">
    <source>
        <dbReference type="Pfam" id="PF01343"/>
    </source>
</evidence>
<dbReference type="Proteomes" id="UP001207742">
    <property type="component" value="Unassembled WGS sequence"/>
</dbReference>
<feature type="domain" description="Peptidase S49" evidence="8">
    <location>
        <begin position="120"/>
        <end position="273"/>
    </location>
</feature>
<dbReference type="InterPro" id="IPR047217">
    <property type="entry name" value="S49_SppA_67K_type_N"/>
</dbReference>
<accession>A0ABT3IQQ5</accession>
<evidence type="ECO:0000313" key="10">
    <source>
        <dbReference type="Proteomes" id="UP001207742"/>
    </source>
</evidence>
<feature type="domain" description="Peptidase S49" evidence="8">
    <location>
        <begin position="367"/>
        <end position="518"/>
    </location>
</feature>
<evidence type="ECO:0000313" key="9">
    <source>
        <dbReference type="EMBL" id="MCW3486216.1"/>
    </source>
</evidence>
<dbReference type="InterPro" id="IPR004634">
    <property type="entry name" value="Pept_S49_pIV"/>
</dbReference>
<evidence type="ECO:0000256" key="3">
    <source>
        <dbReference type="ARBA" id="ARBA00022670"/>
    </source>
</evidence>
<evidence type="ECO:0000256" key="6">
    <source>
        <dbReference type="ARBA" id="ARBA00023136"/>
    </source>
</evidence>
<dbReference type="InterPro" id="IPR002142">
    <property type="entry name" value="Peptidase_S49"/>
</dbReference>
<keyword evidence="7" id="KW-0812">Transmembrane</keyword>
<dbReference type="Gene3D" id="6.20.330.10">
    <property type="match status" value="1"/>
</dbReference>
<dbReference type="PIRSF" id="PIRSF001217">
    <property type="entry name" value="Protease_4_SppA"/>
    <property type="match status" value="1"/>
</dbReference>
<dbReference type="EMBL" id="JAPDNS010000002">
    <property type="protein sequence ID" value="MCW3486216.1"/>
    <property type="molecule type" value="Genomic_DNA"/>
</dbReference>
<dbReference type="SUPFAM" id="SSF52096">
    <property type="entry name" value="ClpP/crotonase"/>
    <property type="match status" value="2"/>
</dbReference>
<feature type="transmembrane region" description="Helical" evidence="7">
    <location>
        <begin position="7"/>
        <end position="29"/>
    </location>
</feature>
<reference evidence="9 10" key="1">
    <citation type="submission" date="2022-10" db="EMBL/GenBank/DDBJ databases">
        <title>Chitinophaga nivalis PC15 sp. nov., isolated from Pyeongchang county, South Korea.</title>
        <authorList>
            <person name="Trinh H.N."/>
        </authorList>
    </citation>
    <scope>NUCLEOTIDE SEQUENCE [LARGE SCALE GENOMIC DNA]</scope>
    <source>
        <strain evidence="9 10">PC14</strain>
    </source>
</reference>
<comment type="similarity">
    <text evidence="2">Belongs to the peptidase S49 family.</text>
</comment>
<dbReference type="InterPro" id="IPR047272">
    <property type="entry name" value="S49_SppA_C"/>
</dbReference>